<dbReference type="eggNOG" id="ENOG502R3U2">
    <property type="taxonomic scope" value="Eukaryota"/>
</dbReference>
<protein>
    <submittedName>
        <fullName evidence="2">Uncharacterized protein</fullName>
    </submittedName>
</protein>
<dbReference type="OMA" id="ECCAAGP"/>
<dbReference type="Proteomes" id="UP000026962">
    <property type="component" value="Chromosome 2"/>
</dbReference>
<dbReference type="EnsemblPlants" id="OPUNC02G19460.1">
    <property type="protein sequence ID" value="OPUNC02G19460.1"/>
    <property type="gene ID" value="OPUNC02G19460"/>
</dbReference>
<evidence type="ECO:0000313" key="2">
    <source>
        <dbReference type="EnsemblPlants" id="OPUNC02G19460.1"/>
    </source>
</evidence>
<accession>A0A0E0K1H6</accession>
<reference evidence="2" key="1">
    <citation type="submission" date="2015-04" db="UniProtKB">
        <authorList>
            <consortium name="EnsemblPlants"/>
        </authorList>
    </citation>
    <scope>IDENTIFICATION</scope>
</reference>
<dbReference type="HOGENOM" id="CLU_178078_0_0_1"/>
<dbReference type="Gramene" id="OPUNC02G19460.1">
    <property type="protein sequence ID" value="OPUNC02G19460.1"/>
    <property type="gene ID" value="OPUNC02G19460"/>
</dbReference>
<proteinExistence type="predicted"/>
<reference evidence="2" key="2">
    <citation type="submission" date="2018-05" db="EMBL/GenBank/DDBJ databases">
        <title>OpunRS2 (Oryza punctata Reference Sequence Version 2).</title>
        <authorList>
            <person name="Zhang J."/>
            <person name="Kudrna D."/>
            <person name="Lee S."/>
            <person name="Talag J."/>
            <person name="Welchert J."/>
            <person name="Wing R.A."/>
        </authorList>
    </citation>
    <scope>NUCLEOTIDE SEQUENCE [LARGE SCALE GENOMIC DNA]</scope>
</reference>
<evidence type="ECO:0000313" key="3">
    <source>
        <dbReference type="Proteomes" id="UP000026962"/>
    </source>
</evidence>
<evidence type="ECO:0000256" key="1">
    <source>
        <dbReference type="SAM" id="SignalP"/>
    </source>
</evidence>
<feature type="chain" id="PRO_5002364546" evidence="1">
    <location>
        <begin position="25"/>
        <end position="90"/>
    </location>
</feature>
<keyword evidence="3" id="KW-1185">Reference proteome</keyword>
<sequence>MAMTSKIVGATALVLLVLTAVSEGQVLPTPCCRIDCCDGKPECCDPGAAVATVVAATAVTTPAAAAVTSKAGPAAATAGATKARKVSAGN</sequence>
<organism evidence="2">
    <name type="scientific">Oryza punctata</name>
    <name type="common">Red rice</name>
    <dbReference type="NCBI Taxonomy" id="4537"/>
    <lineage>
        <taxon>Eukaryota</taxon>
        <taxon>Viridiplantae</taxon>
        <taxon>Streptophyta</taxon>
        <taxon>Embryophyta</taxon>
        <taxon>Tracheophyta</taxon>
        <taxon>Spermatophyta</taxon>
        <taxon>Magnoliopsida</taxon>
        <taxon>Liliopsida</taxon>
        <taxon>Poales</taxon>
        <taxon>Poaceae</taxon>
        <taxon>BOP clade</taxon>
        <taxon>Oryzoideae</taxon>
        <taxon>Oryzeae</taxon>
        <taxon>Oryzinae</taxon>
        <taxon>Oryza</taxon>
    </lineage>
</organism>
<name>A0A0E0K1H6_ORYPU</name>
<keyword evidence="1" id="KW-0732">Signal</keyword>
<feature type="signal peptide" evidence="1">
    <location>
        <begin position="1"/>
        <end position="24"/>
    </location>
</feature>
<dbReference type="AlphaFoldDB" id="A0A0E0K1H6"/>